<proteinExistence type="predicted"/>
<dbReference type="PRINTS" id="PR00111">
    <property type="entry name" value="ABHYDROLASE"/>
</dbReference>
<dbReference type="Proteomes" id="UP001143486">
    <property type="component" value="Unassembled WGS sequence"/>
</dbReference>
<keyword evidence="2" id="KW-1133">Transmembrane helix</keyword>
<name>A0A9W6IPX2_9PROT</name>
<reference evidence="4" key="1">
    <citation type="journal article" date="2014" name="Int. J. Syst. Evol. Microbiol.">
        <title>Complete genome sequence of Corynebacterium casei LMG S-19264T (=DSM 44701T), isolated from a smear-ripened cheese.</title>
        <authorList>
            <consortium name="US DOE Joint Genome Institute (JGI-PGF)"/>
            <person name="Walter F."/>
            <person name="Albersmeier A."/>
            <person name="Kalinowski J."/>
            <person name="Ruckert C."/>
        </authorList>
    </citation>
    <scope>NUCLEOTIDE SEQUENCE</scope>
    <source>
        <strain evidence="4">VKM B-1513</strain>
    </source>
</reference>
<dbReference type="GO" id="GO:0016787">
    <property type="term" value="F:hydrolase activity"/>
    <property type="evidence" value="ECO:0007669"/>
    <property type="project" value="UniProtKB-KW"/>
</dbReference>
<keyword evidence="5" id="KW-1185">Reference proteome</keyword>
<accession>A0A9W6IPX2</accession>
<reference evidence="4" key="2">
    <citation type="submission" date="2023-01" db="EMBL/GenBank/DDBJ databases">
        <authorList>
            <person name="Sun Q."/>
            <person name="Evtushenko L."/>
        </authorList>
    </citation>
    <scope>NUCLEOTIDE SEQUENCE</scope>
    <source>
        <strain evidence="4">VKM B-1513</strain>
    </source>
</reference>
<feature type="transmembrane region" description="Helical" evidence="2">
    <location>
        <begin position="6"/>
        <end position="23"/>
    </location>
</feature>
<evidence type="ECO:0000313" key="5">
    <source>
        <dbReference type="Proteomes" id="UP001143486"/>
    </source>
</evidence>
<feature type="domain" description="AB hydrolase-1" evidence="3">
    <location>
        <begin position="62"/>
        <end position="301"/>
    </location>
</feature>
<dbReference type="PANTHER" id="PTHR43798:SF31">
    <property type="entry name" value="AB HYDROLASE SUPERFAMILY PROTEIN YCLE"/>
    <property type="match status" value="1"/>
</dbReference>
<keyword evidence="2" id="KW-0812">Transmembrane</keyword>
<keyword evidence="2" id="KW-0472">Membrane</keyword>
<sequence>MLSVILWIFVGLIALILLALVIARRFSIAVAKKAAAAIPARGRFTEVSGGRIHWTDQGEGVPVVMIHGLAGNLHNFGYALVDRLAGDFRVIAVDRPGCGWSERDGDEQARIPEQARMIAEMLEKEGIGPAILVGHSLGGAVSLALAVNHPERVKALALVSALIQAPSQPAEAFAGIDIANPVLRRLVANTLAVPMSIRNGEKTLAFVFGPDAPPKDFRTRGGGLLGLRPEAFYAAATDLQCVAKDMDGITTRIGNIKVPVGLFYGTDDRILSAGDQIAVLRQALPDADIETLDGGGHMPLVIAPERVEAFVRRIAS</sequence>
<dbReference type="RefSeq" id="WP_271187801.1">
    <property type="nucleotide sequence ID" value="NZ_BSFE01000010.1"/>
</dbReference>
<dbReference type="EMBL" id="BSFE01000010">
    <property type="protein sequence ID" value="GLK53449.1"/>
    <property type="molecule type" value="Genomic_DNA"/>
</dbReference>
<protein>
    <submittedName>
        <fullName evidence="4">Alpha/beta hydrolase</fullName>
    </submittedName>
</protein>
<gene>
    <name evidence="4" type="ORF">GCM10017621_29570</name>
</gene>
<evidence type="ECO:0000256" key="2">
    <source>
        <dbReference type="SAM" id="Phobius"/>
    </source>
</evidence>
<dbReference type="AlphaFoldDB" id="A0A9W6IPX2"/>
<dbReference type="GO" id="GO:0016020">
    <property type="term" value="C:membrane"/>
    <property type="evidence" value="ECO:0007669"/>
    <property type="project" value="TreeGrafter"/>
</dbReference>
<evidence type="ECO:0000256" key="1">
    <source>
        <dbReference type="ARBA" id="ARBA00022801"/>
    </source>
</evidence>
<dbReference type="SUPFAM" id="SSF53474">
    <property type="entry name" value="alpha/beta-Hydrolases"/>
    <property type="match status" value="1"/>
</dbReference>
<organism evidence="4 5">
    <name type="scientific">Maricaulis virginensis</name>
    <dbReference type="NCBI Taxonomy" id="144022"/>
    <lineage>
        <taxon>Bacteria</taxon>
        <taxon>Pseudomonadati</taxon>
        <taxon>Pseudomonadota</taxon>
        <taxon>Alphaproteobacteria</taxon>
        <taxon>Maricaulales</taxon>
        <taxon>Maricaulaceae</taxon>
        <taxon>Maricaulis</taxon>
    </lineage>
</organism>
<dbReference type="Gene3D" id="3.40.50.1820">
    <property type="entry name" value="alpha/beta hydrolase"/>
    <property type="match status" value="1"/>
</dbReference>
<dbReference type="InterPro" id="IPR000639">
    <property type="entry name" value="Epox_hydrolase-like"/>
</dbReference>
<dbReference type="Pfam" id="PF00561">
    <property type="entry name" value="Abhydrolase_1"/>
    <property type="match status" value="1"/>
</dbReference>
<dbReference type="PRINTS" id="PR00412">
    <property type="entry name" value="EPOXHYDRLASE"/>
</dbReference>
<comment type="caution">
    <text evidence="4">The sequence shown here is derived from an EMBL/GenBank/DDBJ whole genome shotgun (WGS) entry which is preliminary data.</text>
</comment>
<dbReference type="PANTHER" id="PTHR43798">
    <property type="entry name" value="MONOACYLGLYCEROL LIPASE"/>
    <property type="match status" value="1"/>
</dbReference>
<keyword evidence="1 4" id="KW-0378">Hydrolase</keyword>
<dbReference type="InterPro" id="IPR000073">
    <property type="entry name" value="AB_hydrolase_1"/>
</dbReference>
<evidence type="ECO:0000313" key="4">
    <source>
        <dbReference type="EMBL" id="GLK53449.1"/>
    </source>
</evidence>
<dbReference type="InterPro" id="IPR050266">
    <property type="entry name" value="AB_hydrolase_sf"/>
</dbReference>
<evidence type="ECO:0000259" key="3">
    <source>
        <dbReference type="Pfam" id="PF00561"/>
    </source>
</evidence>
<dbReference type="InterPro" id="IPR029058">
    <property type="entry name" value="AB_hydrolase_fold"/>
</dbReference>